<keyword evidence="5" id="KW-1185">Reference proteome</keyword>
<gene>
    <name evidence="4" type="ORF">WFA24289_00767</name>
</gene>
<dbReference type="EMBL" id="CAKKNS010000002">
    <property type="protein sequence ID" value="CAH0416463.1"/>
    <property type="molecule type" value="Genomic_DNA"/>
</dbReference>
<proteinExistence type="predicted"/>
<dbReference type="SUPFAM" id="SSF52172">
    <property type="entry name" value="CheY-like"/>
    <property type="match status" value="1"/>
</dbReference>
<comment type="caution">
    <text evidence="4">The sequence shown here is derived from an EMBL/GenBank/DDBJ whole genome shotgun (WGS) entry which is preliminary data.</text>
</comment>
<reference evidence="4 5" key="1">
    <citation type="submission" date="2021-11" db="EMBL/GenBank/DDBJ databases">
        <authorList>
            <person name="Depoorter E."/>
        </authorList>
    </citation>
    <scope>NUCLEOTIDE SEQUENCE [LARGE SCALE GENOMIC DNA]</scope>
    <source>
        <strain evidence="4 5">LMG 24289</strain>
    </source>
</reference>
<dbReference type="InterPro" id="IPR007492">
    <property type="entry name" value="LytTR_DNA-bd_dom"/>
</dbReference>
<evidence type="ECO:0000313" key="5">
    <source>
        <dbReference type="Proteomes" id="UP000789707"/>
    </source>
</evidence>
<feature type="domain" description="Response regulatory" evidence="2">
    <location>
        <begin position="2"/>
        <end position="126"/>
    </location>
</feature>
<keyword evidence="1" id="KW-0597">Phosphoprotein</keyword>
<feature type="modified residue" description="4-aspartylphosphate" evidence="1">
    <location>
        <position position="59"/>
    </location>
</feature>
<dbReference type="RefSeq" id="WP_230096523.1">
    <property type="nucleotide sequence ID" value="NZ_CAKKNS010000002.1"/>
</dbReference>
<dbReference type="Gene3D" id="2.40.50.1020">
    <property type="entry name" value="LytTr DNA-binding domain"/>
    <property type="match status" value="1"/>
</dbReference>
<feature type="domain" description="HTH LytTR-type" evidence="3">
    <location>
        <begin position="142"/>
        <end position="243"/>
    </location>
</feature>
<accession>A0ABM8Z576</accession>
<name>A0ABM8Z576_9LACO</name>
<dbReference type="PROSITE" id="PS50110">
    <property type="entry name" value="RESPONSE_REGULATORY"/>
    <property type="match status" value="1"/>
</dbReference>
<dbReference type="InterPro" id="IPR046947">
    <property type="entry name" value="LytR-like"/>
</dbReference>
<dbReference type="SMART" id="SM00850">
    <property type="entry name" value="LytTR"/>
    <property type="match status" value="1"/>
</dbReference>
<dbReference type="PANTHER" id="PTHR37299:SF1">
    <property type="entry name" value="STAGE 0 SPORULATION PROTEIN A HOMOLOG"/>
    <property type="match status" value="1"/>
</dbReference>
<dbReference type="InterPro" id="IPR001789">
    <property type="entry name" value="Sig_transdc_resp-reg_receiver"/>
</dbReference>
<dbReference type="PROSITE" id="PS50930">
    <property type="entry name" value="HTH_LYTTR"/>
    <property type="match status" value="1"/>
</dbReference>
<evidence type="ECO:0000259" key="3">
    <source>
        <dbReference type="PROSITE" id="PS50930"/>
    </source>
</evidence>
<dbReference type="InterPro" id="IPR011006">
    <property type="entry name" value="CheY-like_superfamily"/>
</dbReference>
<dbReference type="Gene3D" id="3.40.50.2300">
    <property type="match status" value="1"/>
</dbReference>
<dbReference type="Pfam" id="PF04397">
    <property type="entry name" value="LytTR"/>
    <property type="match status" value="1"/>
</dbReference>
<evidence type="ECO:0000313" key="4">
    <source>
        <dbReference type="EMBL" id="CAH0416463.1"/>
    </source>
</evidence>
<dbReference type="PANTHER" id="PTHR37299">
    <property type="entry name" value="TRANSCRIPTIONAL REGULATOR-RELATED"/>
    <property type="match status" value="1"/>
</dbReference>
<evidence type="ECO:0000256" key="1">
    <source>
        <dbReference type="PROSITE-ProRule" id="PRU00169"/>
    </source>
</evidence>
<dbReference type="Proteomes" id="UP000789707">
    <property type="component" value="Unassembled WGS sequence"/>
</dbReference>
<sequence length="250" mass="28970">MRIYILDDQFVILDKIKRLVTEITHELDIDAHIKIFTNTDDLEEVVFNQGQYADVYFLDLDQNGVKLSGVAFAKQLRQFDIEATISFISKFPMLMQQLFANNIGAHDFINKSQANNVLKGYLAQTIKYRQRFFAQIKPQQKLLINAVNQVYLVKPHEIIAIETTATAHQLKLTTKHDDILFYERLNDLQGRLPQLFRGHRACLINLDYVTQIKLKERLVVLDNHLELPVSRTKIKSLCELITINDLSVTI</sequence>
<evidence type="ECO:0000259" key="2">
    <source>
        <dbReference type="PROSITE" id="PS50110"/>
    </source>
</evidence>
<protein>
    <submittedName>
        <fullName evidence="4">Uncharacterized protein</fullName>
    </submittedName>
</protein>
<organism evidence="4 5">
    <name type="scientific">Periweissella fabaria</name>
    <dbReference type="NCBI Taxonomy" id="546157"/>
    <lineage>
        <taxon>Bacteria</taxon>
        <taxon>Bacillati</taxon>
        <taxon>Bacillota</taxon>
        <taxon>Bacilli</taxon>
        <taxon>Lactobacillales</taxon>
        <taxon>Lactobacillaceae</taxon>
        <taxon>Periweissella</taxon>
    </lineage>
</organism>